<evidence type="ECO:0000313" key="2">
    <source>
        <dbReference type="Proteomes" id="UP000218272"/>
    </source>
</evidence>
<dbReference type="Pfam" id="PF11367">
    <property type="entry name" value="Tail_completion_gp17"/>
    <property type="match status" value="1"/>
</dbReference>
<dbReference type="OrthoDB" id="7450850at2"/>
<evidence type="ECO:0000313" key="1">
    <source>
        <dbReference type="EMBL" id="BAV66229.1"/>
    </source>
</evidence>
<dbReference type="Gene3D" id="3.30.2000.30">
    <property type="match status" value="1"/>
</dbReference>
<dbReference type="AlphaFoldDB" id="A0A1E1F6T7"/>
<dbReference type="InterPro" id="IPR053745">
    <property type="entry name" value="Viral_Tail_Comp_sf"/>
</dbReference>
<reference evidence="1 2" key="1">
    <citation type="submission" date="2016-10" db="EMBL/GenBank/DDBJ databases">
        <title>Complete Genome Sequence of the Nonylphenol-Degrading Bacterium Sphingobium cloacae JCM 10874T.</title>
        <authorList>
            <person name="Ootsuka M."/>
            <person name="Nishizawa T."/>
            <person name="Ohta H."/>
        </authorList>
    </citation>
    <scope>NUCLEOTIDE SEQUENCE [LARGE SCALE GENOMIC DNA]</scope>
    <source>
        <strain evidence="1 2">JCM 10874</strain>
    </source>
</reference>
<name>A0A1E1F6T7_9SPHN</name>
<organism evidence="1 2">
    <name type="scientific">Sphingobium cloacae</name>
    <dbReference type="NCBI Taxonomy" id="120107"/>
    <lineage>
        <taxon>Bacteria</taxon>
        <taxon>Pseudomonadati</taxon>
        <taxon>Pseudomonadota</taxon>
        <taxon>Alphaproteobacteria</taxon>
        <taxon>Sphingomonadales</taxon>
        <taxon>Sphingomonadaceae</taxon>
        <taxon>Sphingobium</taxon>
    </lineage>
</organism>
<protein>
    <recommendedName>
        <fullName evidence="3">DUF3168 domain-containing protein</fullName>
    </recommendedName>
</protein>
<dbReference type="EMBL" id="AP017655">
    <property type="protein sequence ID" value="BAV66229.1"/>
    <property type="molecule type" value="Genomic_DNA"/>
</dbReference>
<dbReference type="KEGG" id="sclo:SCLO_1031890"/>
<proteinExistence type="predicted"/>
<accession>A0A1E1F6T7</accession>
<dbReference type="Proteomes" id="UP000218272">
    <property type="component" value="Chromosome SCLO_1"/>
</dbReference>
<gene>
    <name evidence="1" type="ORF">SCLO_1031890</name>
</gene>
<keyword evidence="2" id="KW-1185">Reference proteome</keyword>
<evidence type="ECO:0008006" key="3">
    <source>
        <dbReference type="Google" id="ProtNLM"/>
    </source>
</evidence>
<sequence>MSAEIAVRAAVIAALKRDVALMDGLNGLFDGAPERASAPYAVVEECLGAEWGAKNVDGREVRLSISLHDMGETPVRLGPLLARVEAGVTGMAAAGGGWRVVSAQALRSRVARQAGRERGWRAVADYRLRVVREE</sequence>
<dbReference type="InterPro" id="IPR021508">
    <property type="entry name" value="Gp17-like"/>
</dbReference>
<dbReference type="RefSeq" id="WP_066514744.1">
    <property type="nucleotide sequence ID" value="NZ_AP017655.1"/>
</dbReference>